<proteinExistence type="inferred from homology"/>
<dbReference type="EMBL" id="JAWJAV010000002">
    <property type="protein sequence ID" value="MDV2620983.1"/>
    <property type="molecule type" value="Genomic_DNA"/>
</dbReference>
<keyword evidence="5 9" id="KW-0378">Hydrolase</keyword>
<evidence type="ECO:0000256" key="8">
    <source>
        <dbReference type="ARBA" id="ARBA00023049"/>
    </source>
</evidence>
<dbReference type="RefSeq" id="WP_008841460.1">
    <property type="nucleotide sequence ID" value="NZ_CP053421.1"/>
</dbReference>
<evidence type="ECO:0000256" key="7">
    <source>
        <dbReference type="ARBA" id="ARBA00022997"/>
    </source>
</evidence>
<accession>A0AAW8YGZ9</accession>
<dbReference type="EC" id="3.4.13.-" evidence="9"/>
<gene>
    <name evidence="9" type="ORF">R0G89_04460</name>
</gene>
<evidence type="ECO:0000256" key="2">
    <source>
        <dbReference type="ARBA" id="ARBA00006247"/>
    </source>
</evidence>
<dbReference type="InterPro" id="IPR002933">
    <property type="entry name" value="Peptidase_M20"/>
</dbReference>
<dbReference type="SUPFAM" id="SSF55031">
    <property type="entry name" value="Bacterial exopeptidase dimerisation domain"/>
    <property type="match status" value="1"/>
</dbReference>
<dbReference type="GO" id="GO:0008777">
    <property type="term" value="F:acetylornithine deacetylase activity"/>
    <property type="evidence" value="ECO:0007669"/>
    <property type="project" value="TreeGrafter"/>
</dbReference>
<dbReference type="SUPFAM" id="SSF53187">
    <property type="entry name" value="Zn-dependent exopeptidases"/>
    <property type="match status" value="1"/>
</dbReference>
<dbReference type="GO" id="GO:0006508">
    <property type="term" value="P:proteolysis"/>
    <property type="evidence" value="ECO:0007669"/>
    <property type="project" value="UniProtKB-KW"/>
</dbReference>
<comment type="cofactor">
    <cofactor evidence="1">
        <name>Zn(2+)</name>
        <dbReference type="ChEBI" id="CHEBI:29105"/>
    </cofactor>
</comment>
<organism evidence="9 10">
    <name type="scientific">Pediococcus acidilactici</name>
    <dbReference type="NCBI Taxonomy" id="1254"/>
    <lineage>
        <taxon>Bacteria</taxon>
        <taxon>Bacillati</taxon>
        <taxon>Bacillota</taxon>
        <taxon>Bacilli</taxon>
        <taxon>Lactobacillales</taxon>
        <taxon>Lactobacillaceae</taxon>
        <taxon>Pediococcus</taxon>
        <taxon>Pediococcus acidilactici group</taxon>
    </lineage>
</organism>
<evidence type="ECO:0000256" key="4">
    <source>
        <dbReference type="ARBA" id="ARBA00022723"/>
    </source>
</evidence>
<dbReference type="GO" id="GO:0008237">
    <property type="term" value="F:metallopeptidase activity"/>
    <property type="evidence" value="ECO:0007669"/>
    <property type="project" value="UniProtKB-KW"/>
</dbReference>
<reference evidence="9" key="2">
    <citation type="submission" date="2023-10" db="EMBL/GenBank/DDBJ databases">
        <authorList>
            <person name="Khurajog B."/>
        </authorList>
    </citation>
    <scope>NUCLEOTIDE SEQUENCE</scope>
    <source>
        <strain evidence="9">BF9</strain>
    </source>
</reference>
<evidence type="ECO:0000313" key="10">
    <source>
        <dbReference type="Proteomes" id="UP001280897"/>
    </source>
</evidence>
<protein>
    <submittedName>
        <fullName evidence="9">Sapep family Mn(2+)-dependent dipeptidase</fullName>
        <ecNumber evidence="9">3.4.13.-</ecNumber>
    </submittedName>
</protein>
<dbReference type="Gene3D" id="3.40.630.10">
    <property type="entry name" value="Zn peptidases"/>
    <property type="match status" value="2"/>
</dbReference>
<keyword evidence="3" id="KW-0645">Protease</keyword>
<dbReference type="GeneID" id="57366873"/>
<evidence type="ECO:0000313" key="9">
    <source>
        <dbReference type="EMBL" id="MDV2620983.1"/>
    </source>
</evidence>
<evidence type="ECO:0000256" key="3">
    <source>
        <dbReference type="ARBA" id="ARBA00022670"/>
    </source>
</evidence>
<dbReference type="InterPro" id="IPR050072">
    <property type="entry name" value="Peptidase_M20A"/>
</dbReference>
<sequence>MVVNQEFKALIEAHYDEFLRDLAKVIEVQSVRGPADLHAPFGKGPRQVLRVAVKLADQYGFKTSIVNDAVAVVQWGPDTSDYIGIVGHLDVVAAGEGWQSDPFKLNIREDILYSRGVLDNKGPIMAVLFGMHLLKERGFYPRKTLRIIFGSDEESGSADIPLYLKEQPAPEFGFTPDCKFPAVYGERGIVNYEIDTPIKLAALQQISTITGDQAKDHVPDQLAIEVQNQLVEVQGKRSPSNAPELGVNAIMLLAKAIKKRAELAPELVTYFDWLLDSFDQRYFGEGLGIDFQDEDSGKLMVTPYLLQKVEGGLKLSIAIRYPVTVTEEQVTAGLKKAVLPGSELRVVRRIPGTMHDKNDPRIKQLSAVYAMVTGQDGTPVTTTGATYARAVPNIIAFGPSFPGQKGIAHKQDEWMTNHDLKLNMEIYMNAMVGLAKMEEKK</sequence>
<dbReference type="Pfam" id="PF01546">
    <property type="entry name" value="Peptidase_M20"/>
    <property type="match status" value="1"/>
</dbReference>
<comment type="similarity">
    <text evidence="2">Belongs to the peptidase M20A family.</text>
</comment>
<evidence type="ECO:0000256" key="5">
    <source>
        <dbReference type="ARBA" id="ARBA00022801"/>
    </source>
</evidence>
<dbReference type="GO" id="GO:0008270">
    <property type="term" value="F:zinc ion binding"/>
    <property type="evidence" value="ECO:0007669"/>
    <property type="project" value="InterPro"/>
</dbReference>
<dbReference type="InterPro" id="IPR001261">
    <property type="entry name" value="ArgE/DapE_CS"/>
</dbReference>
<keyword evidence="7 9" id="KW-0224">Dipeptidase</keyword>
<dbReference type="NCBIfam" id="TIGR01887">
    <property type="entry name" value="dipeptidaselike"/>
    <property type="match status" value="1"/>
</dbReference>
<dbReference type="GO" id="GO:0016805">
    <property type="term" value="F:dipeptidase activity"/>
    <property type="evidence" value="ECO:0007669"/>
    <property type="project" value="UniProtKB-KW"/>
</dbReference>
<keyword evidence="6" id="KW-0862">Zinc</keyword>
<dbReference type="InterPro" id="IPR036264">
    <property type="entry name" value="Bact_exopeptidase_dim_dom"/>
</dbReference>
<dbReference type="PANTHER" id="PTHR43808">
    <property type="entry name" value="ACETYLORNITHINE DEACETYLASE"/>
    <property type="match status" value="1"/>
</dbReference>
<evidence type="ECO:0000256" key="6">
    <source>
        <dbReference type="ARBA" id="ARBA00022833"/>
    </source>
</evidence>
<dbReference type="PANTHER" id="PTHR43808:SF31">
    <property type="entry name" value="N-ACETYL-L-CITRULLINE DEACETYLASE"/>
    <property type="match status" value="1"/>
</dbReference>
<dbReference type="GO" id="GO:0006526">
    <property type="term" value="P:L-arginine biosynthetic process"/>
    <property type="evidence" value="ECO:0007669"/>
    <property type="project" value="TreeGrafter"/>
</dbReference>
<evidence type="ECO:0000256" key="1">
    <source>
        <dbReference type="ARBA" id="ARBA00001947"/>
    </source>
</evidence>
<comment type="caution">
    <text evidence="9">The sequence shown here is derived from an EMBL/GenBank/DDBJ whole genome shotgun (WGS) entry which is preliminary data.</text>
</comment>
<keyword evidence="4" id="KW-0479">Metal-binding</keyword>
<dbReference type="PROSITE" id="PS00758">
    <property type="entry name" value="ARGE_DAPE_CPG2_1"/>
    <property type="match status" value="1"/>
</dbReference>
<reference evidence="9" key="1">
    <citation type="journal article" date="2023" name="PeerJ">
        <title>Selection and evaluation of lactic acid bacteria from chicken feces in Thailand as potential probiotics.</title>
        <authorList>
            <person name="Khurajog B."/>
            <person name="Disastra Y."/>
            <person name="Lawwyne L.D."/>
            <person name="Sirichokchatchawan W."/>
            <person name="Niyomtham W."/>
            <person name="Yindee J."/>
            <person name="Hampson D.J."/>
            <person name="Prapasarakul N."/>
        </authorList>
    </citation>
    <scope>NUCLEOTIDE SEQUENCE</scope>
    <source>
        <strain evidence="9">BF9</strain>
    </source>
</reference>
<name>A0AAW8YGZ9_PEDAC</name>
<dbReference type="Proteomes" id="UP001280897">
    <property type="component" value="Unassembled WGS sequence"/>
</dbReference>
<keyword evidence="8" id="KW-0482">Metalloprotease</keyword>
<dbReference type="AlphaFoldDB" id="A0AAW8YGZ9"/>
<dbReference type="InterPro" id="IPR010964">
    <property type="entry name" value="M20A_pepV-rel"/>
</dbReference>